<feature type="transmembrane region" description="Helical" evidence="1">
    <location>
        <begin position="237"/>
        <end position="270"/>
    </location>
</feature>
<reference evidence="2 3" key="1">
    <citation type="submission" date="2016-01" db="EMBL/GenBank/DDBJ databases">
        <title>Biosynthesis of antibiotic leucinostatins and their inhibition on Phytophthora in bio-control Purpureocillium lilacinum.</title>
        <authorList>
            <person name="Wang G."/>
            <person name="Liu Z."/>
            <person name="Lin R."/>
            <person name="Li E."/>
            <person name="Mao Z."/>
            <person name="Ling J."/>
            <person name="Yin W."/>
            <person name="Xie B."/>
        </authorList>
    </citation>
    <scope>NUCLEOTIDE SEQUENCE [LARGE SCALE GENOMIC DNA]</scope>
    <source>
        <strain evidence="2">PLBJ-1</strain>
    </source>
</reference>
<dbReference type="AlphaFoldDB" id="A0A179H0R6"/>
<gene>
    <name evidence="2" type="ORF">VFPBJ_02592</name>
</gene>
<sequence>MHIARVTVEAAFGINCMSRGYYPDGYKGAGAGRVRWEADIPFAKFMQDAFTCTTRIADSSQRQLKDSTIWRQKRSLKAWKLKKRHKFKLRSTNNLLDHLSYDPSTRVLRVYHQVSFLRTQLEKTRNEPLELSFQDSLKRGALPPKLILETLVTFHDILFPIATFGDRRSHSILRKLIKRHGFDPQGNLVQYIRSVPENIAFEYWGDRLSTIHHIVKDPPPTNVFMGWLERHTSERNALTVAIIGLLLAAVFGFLSFLVGLLQLILAWVVWKNPTS</sequence>
<dbReference type="Proteomes" id="UP000078240">
    <property type="component" value="Unassembled WGS sequence"/>
</dbReference>
<organism evidence="2 3">
    <name type="scientific">Purpureocillium lilacinum</name>
    <name type="common">Paecilomyces lilacinus</name>
    <dbReference type="NCBI Taxonomy" id="33203"/>
    <lineage>
        <taxon>Eukaryota</taxon>
        <taxon>Fungi</taxon>
        <taxon>Dikarya</taxon>
        <taxon>Ascomycota</taxon>
        <taxon>Pezizomycotina</taxon>
        <taxon>Sordariomycetes</taxon>
        <taxon>Hypocreomycetidae</taxon>
        <taxon>Hypocreales</taxon>
        <taxon>Ophiocordycipitaceae</taxon>
        <taxon>Purpureocillium</taxon>
    </lineage>
</organism>
<accession>A0A179H0R6</accession>
<keyword evidence="1" id="KW-1133">Transmembrane helix</keyword>
<keyword evidence="1" id="KW-0812">Transmembrane</keyword>
<keyword evidence="1" id="KW-0472">Membrane</keyword>
<evidence type="ECO:0000313" key="2">
    <source>
        <dbReference type="EMBL" id="OAQ83825.1"/>
    </source>
</evidence>
<name>A0A179H0R6_PURLI</name>
<dbReference type="EMBL" id="LSBH01000002">
    <property type="protein sequence ID" value="OAQ83825.1"/>
    <property type="molecule type" value="Genomic_DNA"/>
</dbReference>
<evidence type="ECO:0000313" key="3">
    <source>
        <dbReference type="Proteomes" id="UP000078240"/>
    </source>
</evidence>
<protein>
    <submittedName>
        <fullName evidence="2">Uncharacterized protein</fullName>
    </submittedName>
</protein>
<comment type="caution">
    <text evidence="2">The sequence shown here is derived from an EMBL/GenBank/DDBJ whole genome shotgun (WGS) entry which is preliminary data.</text>
</comment>
<evidence type="ECO:0000256" key="1">
    <source>
        <dbReference type="SAM" id="Phobius"/>
    </source>
</evidence>
<proteinExistence type="predicted"/>